<proteinExistence type="predicted"/>
<name>A0A420YN50_9PEZI</name>
<evidence type="ECO:0000256" key="4">
    <source>
        <dbReference type="ARBA" id="ARBA00022741"/>
    </source>
</evidence>
<evidence type="ECO:0000256" key="6">
    <source>
        <dbReference type="ARBA" id="ARBA00022840"/>
    </source>
</evidence>
<evidence type="ECO:0000256" key="1">
    <source>
        <dbReference type="ARBA" id="ARBA00012513"/>
    </source>
</evidence>
<evidence type="ECO:0000256" key="3">
    <source>
        <dbReference type="ARBA" id="ARBA00022679"/>
    </source>
</evidence>
<keyword evidence="2" id="KW-0723">Serine/threonine-protein kinase</keyword>
<dbReference type="GO" id="GO:0005524">
    <property type="term" value="F:ATP binding"/>
    <property type="evidence" value="ECO:0007669"/>
    <property type="project" value="UniProtKB-KW"/>
</dbReference>
<dbReference type="Gene3D" id="1.10.510.10">
    <property type="entry name" value="Transferase(Phosphotransferase) domain 1"/>
    <property type="match status" value="1"/>
</dbReference>
<dbReference type="STRING" id="177199.A0A420YN50"/>
<evidence type="ECO:0000313" key="10">
    <source>
        <dbReference type="EMBL" id="RKU49319.1"/>
    </source>
</evidence>
<dbReference type="Pfam" id="PF01163">
    <property type="entry name" value="RIO1"/>
    <property type="match status" value="1"/>
</dbReference>
<reference evidence="10 11" key="1">
    <citation type="submission" date="2018-08" db="EMBL/GenBank/DDBJ databases">
        <title>Draft genome of the lignicolous fungus Coniochaeta pulveracea.</title>
        <authorList>
            <person name="Borstlap C.J."/>
            <person name="De Witt R.N."/>
            <person name="Botha A."/>
            <person name="Volschenk H."/>
        </authorList>
    </citation>
    <scope>NUCLEOTIDE SEQUENCE [LARGE SCALE GENOMIC DNA]</scope>
    <source>
        <strain evidence="10 11">CAB683</strain>
    </source>
</reference>
<dbReference type="OrthoDB" id="2687876at2759"/>
<keyword evidence="5" id="KW-0418">Kinase</keyword>
<dbReference type="InterPro" id="IPR018934">
    <property type="entry name" value="RIO_dom"/>
</dbReference>
<keyword evidence="3" id="KW-0808">Transferase</keyword>
<evidence type="ECO:0000256" key="8">
    <source>
        <dbReference type="ARBA" id="ARBA00048679"/>
    </source>
</evidence>
<evidence type="ECO:0000256" key="7">
    <source>
        <dbReference type="ARBA" id="ARBA00047899"/>
    </source>
</evidence>
<feature type="domain" description="RIO-type" evidence="9">
    <location>
        <begin position="200"/>
        <end position="241"/>
    </location>
</feature>
<sequence length="273" mass="31241">MDQVLNVECGQDDILYRIQKACGDKKRVVYVTVTNADAIPEDDRTYGPSAIAQLRKLKEWNDSWTTLLVHKNDDKGIWCQKDISRPDTVPQETLRKAYPIHDIFSLSVTREVKSRVSEVFYDGQIAFLKIARFSHEIPWVIQELRAYHALAESTLAPKLIAYVSEPSPDRVIGFLVQRIDGRNAELNDLEPCRQALDQLHCHLIHGDPCKYNIFITPEGPKFIDFEDSILIGTERWNTTLRDEEKQVLATKLADTSGAGRPWLQYRTNSSTNL</sequence>
<comment type="caution">
    <text evidence="10">The sequence shown here is derived from an EMBL/GenBank/DDBJ whole genome shotgun (WGS) entry which is preliminary data.</text>
</comment>
<dbReference type="Proteomes" id="UP000275385">
    <property type="component" value="Unassembled WGS sequence"/>
</dbReference>
<dbReference type="EC" id="2.7.11.1" evidence="1"/>
<evidence type="ECO:0000259" key="9">
    <source>
        <dbReference type="Pfam" id="PF01163"/>
    </source>
</evidence>
<dbReference type="InterPro" id="IPR011009">
    <property type="entry name" value="Kinase-like_dom_sf"/>
</dbReference>
<comment type="catalytic activity">
    <reaction evidence="7">
        <text>L-threonyl-[protein] + ATP = O-phospho-L-threonyl-[protein] + ADP + H(+)</text>
        <dbReference type="Rhea" id="RHEA:46608"/>
        <dbReference type="Rhea" id="RHEA-COMP:11060"/>
        <dbReference type="Rhea" id="RHEA-COMP:11605"/>
        <dbReference type="ChEBI" id="CHEBI:15378"/>
        <dbReference type="ChEBI" id="CHEBI:30013"/>
        <dbReference type="ChEBI" id="CHEBI:30616"/>
        <dbReference type="ChEBI" id="CHEBI:61977"/>
        <dbReference type="ChEBI" id="CHEBI:456216"/>
        <dbReference type="EC" id="2.7.11.1"/>
    </reaction>
</comment>
<keyword evidence="6" id="KW-0067">ATP-binding</keyword>
<organism evidence="10 11">
    <name type="scientific">Coniochaeta pulveracea</name>
    <dbReference type="NCBI Taxonomy" id="177199"/>
    <lineage>
        <taxon>Eukaryota</taxon>
        <taxon>Fungi</taxon>
        <taxon>Dikarya</taxon>
        <taxon>Ascomycota</taxon>
        <taxon>Pezizomycotina</taxon>
        <taxon>Sordariomycetes</taxon>
        <taxon>Sordariomycetidae</taxon>
        <taxon>Coniochaetales</taxon>
        <taxon>Coniochaetaceae</taxon>
        <taxon>Coniochaeta</taxon>
    </lineage>
</organism>
<dbReference type="SUPFAM" id="SSF56112">
    <property type="entry name" value="Protein kinase-like (PK-like)"/>
    <property type="match status" value="1"/>
</dbReference>
<dbReference type="EMBL" id="QVQW01000002">
    <property type="protein sequence ID" value="RKU49319.1"/>
    <property type="molecule type" value="Genomic_DNA"/>
</dbReference>
<evidence type="ECO:0000256" key="2">
    <source>
        <dbReference type="ARBA" id="ARBA00022527"/>
    </source>
</evidence>
<keyword evidence="4" id="KW-0547">Nucleotide-binding</keyword>
<evidence type="ECO:0000313" key="11">
    <source>
        <dbReference type="Proteomes" id="UP000275385"/>
    </source>
</evidence>
<accession>A0A420YN50</accession>
<dbReference type="GO" id="GO:0004674">
    <property type="term" value="F:protein serine/threonine kinase activity"/>
    <property type="evidence" value="ECO:0007669"/>
    <property type="project" value="UniProtKB-KW"/>
</dbReference>
<protein>
    <recommendedName>
        <fullName evidence="1">non-specific serine/threonine protein kinase</fullName>
        <ecNumber evidence="1">2.7.11.1</ecNumber>
    </recommendedName>
</protein>
<gene>
    <name evidence="10" type="ORF">DL546_009839</name>
</gene>
<keyword evidence="11" id="KW-1185">Reference proteome</keyword>
<comment type="catalytic activity">
    <reaction evidence="8">
        <text>L-seryl-[protein] + ATP = O-phospho-L-seryl-[protein] + ADP + H(+)</text>
        <dbReference type="Rhea" id="RHEA:17989"/>
        <dbReference type="Rhea" id="RHEA-COMP:9863"/>
        <dbReference type="Rhea" id="RHEA-COMP:11604"/>
        <dbReference type="ChEBI" id="CHEBI:15378"/>
        <dbReference type="ChEBI" id="CHEBI:29999"/>
        <dbReference type="ChEBI" id="CHEBI:30616"/>
        <dbReference type="ChEBI" id="CHEBI:83421"/>
        <dbReference type="ChEBI" id="CHEBI:456216"/>
        <dbReference type="EC" id="2.7.11.1"/>
    </reaction>
</comment>
<evidence type="ECO:0000256" key="5">
    <source>
        <dbReference type="ARBA" id="ARBA00022777"/>
    </source>
</evidence>
<dbReference type="AlphaFoldDB" id="A0A420YN50"/>